<dbReference type="EMBL" id="PSQE01000001">
    <property type="protein sequence ID" value="RHN79282.1"/>
    <property type="molecule type" value="Genomic_DNA"/>
</dbReference>
<dbReference type="Proteomes" id="UP000265566">
    <property type="component" value="Chromosome 1"/>
</dbReference>
<comment type="caution">
    <text evidence="2">The sequence shown here is derived from an EMBL/GenBank/DDBJ whole genome shotgun (WGS) entry which is preliminary data.</text>
</comment>
<evidence type="ECO:0008006" key="3">
    <source>
        <dbReference type="Google" id="ProtNLM"/>
    </source>
</evidence>
<keyword evidence="1" id="KW-0812">Transmembrane</keyword>
<feature type="transmembrane region" description="Helical" evidence="1">
    <location>
        <begin position="20"/>
        <end position="41"/>
    </location>
</feature>
<sequence length="122" mass="14144">MAFLLSICLSYNHVFKVGKLLVDIPFSIPFLYTCLCGWHLCNFVKKQRVKLEFWICFFILSQSQRTLFSFSLCPLPPPTPSCYRRRCLSPCLHPSFDFDSPCITLSLSTLIWSSLSSLFFQI</sequence>
<accession>A0A396JPE6</accession>
<dbReference type="AlphaFoldDB" id="A0A396JPE6"/>
<keyword evidence="1" id="KW-1133">Transmembrane helix</keyword>
<evidence type="ECO:0000256" key="1">
    <source>
        <dbReference type="SAM" id="Phobius"/>
    </source>
</evidence>
<proteinExistence type="predicted"/>
<evidence type="ECO:0000313" key="2">
    <source>
        <dbReference type="EMBL" id="RHN79282.1"/>
    </source>
</evidence>
<dbReference type="Gramene" id="rna3051">
    <property type="protein sequence ID" value="RHN79282.1"/>
    <property type="gene ID" value="gene3051"/>
</dbReference>
<keyword evidence="1" id="KW-0472">Membrane</keyword>
<protein>
    <recommendedName>
        <fullName evidence="3">Transmembrane protein</fullName>
    </recommendedName>
</protein>
<organism evidence="2">
    <name type="scientific">Medicago truncatula</name>
    <name type="common">Barrel medic</name>
    <name type="synonym">Medicago tribuloides</name>
    <dbReference type="NCBI Taxonomy" id="3880"/>
    <lineage>
        <taxon>Eukaryota</taxon>
        <taxon>Viridiplantae</taxon>
        <taxon>Streptophyta</taxon>
        <taxon>Embryophyta</taxon>
        <taxon>Tracheophyta</taxon>
        <taxon>Spermatophyta</taxon>
        <taxon>Magnoliopsida</taxon>
        <taxon>eudicotyledons</taxon>
        <taxon>Gunneridae</taxon>
        <taxon>Pentapetalae</taxon>
        <taxon>rosids</taxon>
        <taxon>fabids</taxon>
        <taxon>Fabales</taxon>
        <taxon>Fabaceae</taxon>
        <taxon>Papilionoideae</taxon>
        <taxon>50 kb inversion clade</taxon>
        <taxon>NPAAA clade</taxon>
        <taxon>Hologalegina</taxon>
        <taxon>IRL clade</taxon>
        <taxon>Trifolieae</taxon>
        <taxon>Medicago</taxon>
    </lineage>
</organism>
<gene>
    <name evidence="2" type="ORF">MtrunA17_Chr1g0175631</name>
</gene>
<name>A0A396JPE6_MEDTR</name>
<reference evidence="2" key="1">
    <citation type="journal article" date="2018" name="Nat. Plants">
        <title>Whole-genome landscape of Medicago truncatula symbiotic genes.</title>
        <authorList>
            <person name="Pecrix Y."/>
            <person name="Gamas P."/>
            <person name="Carrere S."/>
        </authorList>
    </citation>
    <scope>NUCLEOTIDE SEQUENCE</scope>
    <source>
        <tissue evidence="2">Leaves</tissue>
    </source>
</reference>